<dbReference type="AlphaFoldDB" id="C6XC00"/>
<dbReference type="GO" id="GO:0004614">
    <property type="term" value="F:phosphoglucomutase activity"/>
    <property type="evidence" value="ECO:0007669"/>
    <property type="project" value="UniProtKB-EC"/>
</dbReference>
<dbReference type="Proteomes" id="UP000002743">
    <property type="component" value="Chromosome"/>
</dbReference>
<dbReference type="InterPro" id="IPR036900">
    <property type="entry name" value="A-D-PHexomutase_C_sf"/>
</dbReference>
<dbReference type="PROSITE" id="PS00710">
    <property type="entry name" value="PGM_PMM"/>
    <property type="match status" value="1"/>
</dbReference>
<proteinExistence type="inferred from homology"/>
<organism evidence="12 13">
    <name type="scientific">Methylovorus glucosotrophus (strain SIP3-4)</name>
    <dbReference type="NCBI Taxonomy" id="582744"/>
    <lineage>
        <taxon>Bacteria</taxon>
        <taxon>Pseudomonadati</taxon>
        <taxon>Pseudomonadota</taxon>
        <taxon>Betaproteobacteria</taxon>
        <taxon>Nitrosomonadales</taxon>
        <taxon>Methylophilaceae</taxon>
        <taxon>Methylovorus</taxon>
    </lineage>
</organism>
<evidence type="ECO:0000259" key="10">
    <source>
        <dbReference type="Pfam" id="PF02879"/>
    </source>
</evidence>
<evidence type="ECO:0000313" key="13">
    <source>
        <dbReference type="Proteomes" id="UP000002743"/>
    </source>
</evidence>
<dbReference type="Pfam" id="PF02880">
    <property type="entry name" value="PGM_PMM_III"/>
    <property type="match status" value="1"/>
</dbReference>
<evidence type="ECO:0000259" key="9">
    <source>
        <dbReference type="Pfam" id="PF02878"/>
    </source>
</evidence>
<feature type="domain" description="Alpha-D-phosphohexomutase alpha/beta/alpha" evidence="10">
    <location>
        <begin position="151"/>
        <end position="249"/>
    </location>
</feature>
<dbReference type="GO" id="GO:0000287">
    <property type="term" value="F:magnesium ion binding"/>
    <property type="evidence" value="ECO:0007669"/>
    <property type="project" value="InterPro"/>
</dbReference>
<reference evidence="12 13" key="2">
    <citation type="journal article" date="2011" name="J. Bacteriol.">
        <title>Genomes of three methylotrophs from a single niche uncover genetic and metabolic divergence of Methylophilaceae.</title>
        <authorList>
            <person name="Lapidus A."/>
            <person name="Clum A."/>
            <person name="Labutti K."/>
            <person name="Kaluzhnaya M.G."/>
            <person name="Lim S."/>
            <person name="Beck D.A."/>
            <person name="Glavina Del Rio T."/>
            <person name="Nolan M."/>
            <person name="Mavromatis K."/>
            <person name="Huntemann M."/>
            <person name="Lucas S."/>
            <person name="Lidstrom M.E."/>
            <person name="Ivanova N."/>
            <person name="Chistoserdova L."/>
        </authorList>
    </citation>
    <scope>NUCLEOTIDE SEQUENCE [LARGE SCALE GENOMIC DNA]</scope>
    <source>
        <strain evidence="12 13">SIP3-4</strain>
    </source>
</reference>
<name>C6XC00_METGS</name>
<evidence type="ECO:0000256" key="5">
    <source>
        <dbReference type="ARBA" id="ARBA00022842"/>
    </source>
</evidence>
<keyword evidence="5 7" id="KW-0460">Magnesium</keyword>
<evidence type="ECO:0000256" key="3">
    <source>
        <dbReference type="ARBA" id="ARBA00022553"/>
    </source>
</evidence>
<dbReference type="PANTHER" id="PTHR43771">
    <property type="entry name" value="PHOSPHOMANNOMUTASE"/>
    <property type="match status" value="1"/>
</dbReference>
<dbReference type="Pfam" id="PF02878">
    <property type="entry name" value="PGM_PMM_I"/>
    <property type="match status" value="1"/>
</dbReference>
<feature type="domain" description="Alpha-D-phosphohexomutase alpha/beta/alpha" evidence="11">
    <location>
        <begin position="254"/>
        <end position="361"/>
    </location>
</feature>
<dbReference type="EMBL" id="CP001674">
    <property type="protein sequence ID" value="ACT50075.1"/>
    <property type="molecule type" value="Genomic_DNA"/>
</dbReference>
<evidence type="ECO:0000313" key="12">
    <source>
        <dbReference type="EMBL" id="ACT50075.1"/>
    </source>
</evidence>
<keyword evidence="13" id="KW-1185">Reference proteome</keyword>
<dbReference type="InterPro" id="IPR005841">
    <property type="entry name" value="Alpha-D-phosphohexomutase_SF"/>
</dbReference>
<accession>C6XC00</accession>
<evidence type="ECO:0000256" key="2">
    <source>
        <dbReference type="ARBA" id="ARBA00010231"/>
    </source>
</evidence>
<protein>
    <submittedName>
        <fullName evidence="12">Phosphoglucomutase</fullName>
        <ecNumber evidence="12">5.4.2.2</ecNumber>
    </submittedName>
</protein>
<dbReference type="InterPro" id="IPR005844">
    <property type="entry name" value="A-D-PHexomutase_a/b/a-I"/>
</dbReference>
<dbReference type="Pfam" id="PF00408">
    <property type="entry name" value="PGM_PMM_IV"/>
    <property type="match status" value="1"/>
</dbReference>
<feature type="domain" description="Alpha-D-phosphohexomutase C-terminal" evidence="8">
    <location>
        <begin position="385"/>
        <end position="443"/>
    </location>
</feature>
<dbReference type="Gene3D" id="3.40.120.10">
    <property type="entry name" value="Alpha-D-Glucose-1,6-Bisphosphate, subunit A, domain 3"/>
    <property type="match status" value="3"/>
</dbReference>
<dbReference type="SUPFAM" id="SSF53738">
    <property type="entry name" value="Phosphoglucomutase, first 3 domains"/>
    <property type="match status" value="3"/>
</dbReference>
<dbReference type="HOGENOM" id="CLU_016950_9_1_4"/>
<keyword evidence="3" id="KW-0597">Phosphoprotein</keyword>
<keyword evidence="6 12" id="KW-0413">Isomerase</keyword>
<sequence length="457" mass="49461">MLAPKEIFKAYDIRGIVGKTLTPEIVEQIGKAIGSEAAKLQQKAICIGYDGRLSGPELAEALARGILSTGVDVIRLGQVATPMVYFAAHQLKTGCGVMVTGSHNPPDYNGLKMVIAEETLSGESIQRLRTRIEQQDFASGSGKASDYDIADDYINRIASDIKLSRPMRIAVDCGNGVPGAYAGKLYRALGCEVEELFCEVDGHFPNHHPDPSVPENLLDLIAALGKGSSEIGLAFDGDGDRLGVVTKDGKIIYPDRQLLLFAEDVLQREPGATIIYDVKSSRNLAPWIKARGGLPLMWKTGHSLVKAKMKETGSALAGEMSGHVFFKERWFGFDDGLYSGARLLEILSRSSDPSALLNALPDSVSTPEQHIHMNEGEPHALIASLQKTAEFAGATEVITIDGLRVEYPDGFGLMRPSNTTPVIVLRFEADDEAALRRIQEAFRSVILAAAPHVHLPF</sequence>
<comment type="cofactor">
    <cofactor evidence="1">
        <name>Mg(2+)</name>
        <dbReference type="ChEBI" id="CHEBI:18420"/>
    </cofactor>
</comment>
<dbReference type="KEGG" id="mei:Msip34_0827"/>
<dbReference type="Gene3D" id="3.30.310.50">
    <property type="entry name" value="Alpha-D-phosphohexomutase, C-terminal domain"/>
    <property type="match status" value="1"/>
</dbReference>
<dbReference type="EC" id="5.4.2.2" evidence="12"/>
<evidence type="ECO:0000256" key="6">
    <source>
        <dbReference type="ARBA" id="ARBA00023235"/>
    </source>
</evidence>
<dbReference type="Pfam" id="PF02879">
    <property type="entry name" value="PGM_PMM_II"/>
    <property type="match status" value="1"/>
</dbReference>
<dbReference type="OrthoDB" id="9803322at2"/>
<dbReference type="PRINTS" id="PR00509">
    <property type="entry name" value="PGMPMM"/>
</dbReference>
<evidence type="ECO:0000256" key="1">
    <source>
        <dbReference type="ARBA" id="ARBA00001946"/>
    </source>
</evidence>
<dbReference type="InterPro" id="IPR005846">
    <property type="entry name" value="A-D-PHexomutase_a/b/a-III"/>
</dbReference>
<evidence type="ECO:0000259" key="11">
    <source>
        <dbReference type="Pfam" id="PF02880"/>
    </source>
</evidence>
<dbReference type="SUPFAM" id="SSF55957">
    <property type="entry name" value="Phosphoglucomutase, C-terminal domain"/>
    <property type="match status" value="1"/>
</dbReference>
<dbReference type="RefSeq" id="WP_015829635.1">
    <property type="nucleotide sequence ID" value="NC_012969.1"/>
</dbReference>
<dbReference type="STRING" id="582744.Msip34_0827"/>
<reference evidence="13" key="1">
    <citation type="submission" date="2009-07" db="EMBL/GenBank/DDBJ databases">
        <title>Complete sequence of chromosome of Methylovorus sp. SIP3-4.</title>
        <authorList>
            <person name="Lucas S."/>
            <person name="Copeland A."/>
            <person name="Lapidus A."/>
            <person name="Glavina del Rio T."/>
            <person name="Tice H."/>
            <person name="Bruce D."/>
            <person name="Goodwin L."/>
            <person name="Pitluck S."/>
            <person name="Clum A."/>
            <person name="Larimer F."/>
            <person name="Land M."/>
            <person name="Hauser L."/>
            <person name="Kyrpides N."/>
            <person name="Mikhailova N."/>
            <person name="Kayluzhnaya M."/>
            <person name="Chistoserdova L."/>
        </authorList>
    </citation>
    <scope>NUCLEOTIDE SEQUENCE [LARGE SCALE GENOMIC DNA]</scope>
    <source>
        <strain evidence="13">SIP3-4</strain>
    </source>
</reference>
<evidence type="ECO:0000256" key="4">
    <source>
        <dbReference type="ARBA" id="ARBA00022723"/>
    </source>
</evidence>
<dbReference type="PANTHER" id="PTHR43771:SF2">
    <property type="entry name" value="PHOSPHOMANNOMUTASE_PHOSPHOGLUCOMUTASE"/>
    <property type="match status" value="1"/>
</dbReference>
<comment type="similarity">
    <text evidence="2 7">Belongs to the phosphohexose mutase family.</text>
</comment>
<dbReference type="eggNOG" id="COG1109">
    <property type="taxonomic scope" value="Bacteria"/>
</dbReference>
<keyword evidence="4 7" id="KW-0479">Metal-binding</keyword>
<evidence type="ECO:0000259" key="8">
    <source>
        <dbReference type="Pfam" id="PF00408"/>
    </source>
</evidence>
<gene>
    <name evidence="12" type="ordered locus">Msip34_0827</name>
</gene>
<dbReference type="InterPro" id="IPR016066">
    <property type="entry name" value="A-D-PHexomutase_CS"/>
</dbReference>
<dbReference type="InterPro" id="IPR016055">
    <property type="entry name" value="A-D-PHexomutase_a/b/a-I/II/III"/>
</dbReference>
<dbReference type="CDD" id="cd03089">
    <property type="entry name" value="PMM_PGM"/>
    <property type="match status" value="1"/>
</dbReference>
<dbReference type="GO" id="GO:0005975">
    <property type="term" value="P:carbohydrate metabolic process"/>
    <property type="evidence" value="ECO:0007669"/>
    <property type="project" value="InterPro"/>
</dbReference>
<feature type="domain" description="Alpha-D-phosphohexomutase alpha/beta/alpha" evidence="9">
    <location>
        <begin position="6"/>
        <end position="137"/>
    </location>
</feature>
<evidence type="ECO:0000256" key="7">
    <source>
        <dbReference type="RuleBase" id="RU004326"/>
    </source>
</evidence>
<dbReference type="InterPro" id="IPR005843">
    <property type="entry name" value="A-D-PHexomutase_C"/>
</dbReference>
<dbReference type="InterPro" id="IPR005845">
    <property type="entry name" value="A-D-PHexomutase_a/b/a-II"/>
</dbReference>